<proteinExistence type="predicted"/>
<keyword evidence="2" id="KW-1185">Reference proteome</keyword>
<accession>A0ABT8KI18</accession>
<gene>
    <name evidence="1" type="ORF">QQ008_00955</name>
</gene>
<name>A0ABT8KI18_9BACT</name>
<organism evidence="1 2">
    <name type="scientific">Splendidivirga corallicola</name>
    <dbReference type="NCBI Taxonomy" id="3051826"/>
    <lineage>
        <taxon>Bacteria</taxon>
        <taxon>Pseudomonadati</taxon>
        <taxon>Bacteroidota</taxon>
        <taxon>Cytophagia</taxon>
        <taxon>Cytophagales</taxon>
        <taxon>Splendidivirgaceae</taxon>
        <taxon>Splendidivirga</taxon>
    </lineage>
</organism>
<comment type="caution">
    <text evidence="1">The sequence shown here is derived from an EMBL/GenBank/DDBJ whole genome shotgun (WGS) entry which is preliminary data.</text>
</comment>
<reference evidence="1" key="1">
    <citation type="submission" date="2023-06" db="EMBL/GenBank/DDBJ databases">
        <title>Genomic of Parafulvivirga corallium.</title>
        <authorList>
            <person name="Wang G."/>
        </authorList>
    </citation>
    <scope>NUCLEOTIDE SEQUENCE</scope>
    <source>
        <strain evidence="1">BMA10</strain>
    </source>
</reference>
<evidence type="ECO:0000313" key="1">
    <source>
        <dbReference type="EMBL" id="MDN5199898.1"/>
    </source>
</evidence>
<dbReference type="EMBL" id="JAUJEA010000001">
    <property type="protein sequence ID" value="MDN5199898.1"/>
    <property type="molecule type" value="Genomic_DNA"/>
</dbReference>
<dbReference type="RefSeq" id="WP_346749928.1">
    <property type="nucleotide sequence ID" value="NZ_JAUJEA010000001.1"/>
</dbReference>
<evidence type="ECO:0000313" key="2">
    <source>
        <dbReference type="Proteomes" id="UP001172082"/>
    </source>
</evidence>
<dbReference type="Proteomes" id="UP001172082">
    <property type="component" value="Unassembled WGS sequence"/>
</dbReference>
<sequence length="79" mass="9126">MDYLAKINEVVKKLEDNEEEKFAERINSLKENAFTSTELLMSVTHELLIICKEKKIKTLIGDDAIDLQNYCRSIGLHVK</sequence>
<protein>
    <submittedName>
        <fullName evidence="1">Uncharacterized protein</fullName>
    </submittedName>
</protein>